<evidence type="ECO:0000313" key="2">
    <source>
        <dbReference type="Proteomes" id="UP000236319"/>
    </source>
</evidence>
<organism evidence="1 2">
    <name type="scientific">Babesia ovata</name>
    <dbReference type="NCBI Taxonomy" id="189622"/>
    <lineage>
        <taxon>Eukaryota</taxon>
        <taxon>Sar</taxon>
        <taxon>Alveolata</taxon>
        <taxon>Apicomplexa</taxon>
        <taxon>Aconoidasida</taxon>
        <taxon>Piroplasmida</taxon>
        <taxon>Babesiidae</taxon>
        <taxon>Babesia</taxon>
    </lineage>
</organism>
<evidence type="ECO:0000313" key="1">
    <source>
        <dbReference type="EMBL" id="GBE59730.1"/>
    </source>
</evidence>
<protein>
    <submittedName>
        <fullName evidence="1">Uncharacterized protein</fullName>
    </submittedName>
</protein>
<dbReference type="Proteomes" id="UP000236319">
    <property type="component" value="Unassembled WGS sequence"/>
</dbReference>
<accession>A0A2H6K9R7</accession>
<dbReference type="VEuPathDB" id="PiroplasmaDB:BOVATA_012230"/>
<gene>
    <name evidence="1" type="ORF">BOVATA_012230</name>
</gene>
<keyword evidence="2" id="KW-1185">Reference proteome</keyword>
<dbReference type="RefSeq" id="XP_028865973.1">
    <property type="nucleotide sequence ID" value="XM_029010140.1"/>
</dbReference>
<proteinExistence type="predicted"/>
<reference evidence="1 2" key="1">
    <citation type="journal article" date="2017" name="BMC Genomics">
        <title>Whole-genome assembly of Babesia ovata and comparative genomics between closely related pathogens.</title>
        <authorList>
            <person name="Yamagishi J."/>
            <person name="Asada M."/>
            <person name="Hakimi H."/>
            <person name="Tanaka T.Q."/>
            <person name="Sugimoto C."/>
            <person name="Kawazu S."/>
        </authorList>
    </citation>
    <scope>NUCLEOTIDE SEQUENCE [LARGE SCALE GENOMIC DNA]</scope>
    <source>
        <strain evidence="1 2">Miyake</strain>
    </source>
</reference>
<name>A0A2H6K9R7_9APIC</name>
<sequence>MVYNSLTEVPRNLKEGIDWLVALRGTDAEKNLAAMGAALHKFLADKPVGSTKVPALEKVKCISKEFLEQPALKYIWPAREILRKFNDPMYKEWGSLKWFGDLQKSDYENVIKTRGTKPETISKNLGKALAGCEKFLENVKIPDQYESAYSSEATWEASCAQDPETCAVILVGIAPMLYTGLRSLREASNAQSYCYGSVCMTPINLGDVVKAVGYKDPGCRAGMRDSDILKALKGMSYQMLITLYDLSGFWAFYGSGKAGAAKAVAAPSNPSVKGGK</sequence>
<comment type="caution">
    <text evidence="1">The sequence shown here is derived from an EMBL/GenBank/DDBJ whole genome shotgun (WGS) entry which is preliminary data.</text>
</comment>
<dbReference type="AlphaFoldDB" id="A0A2H6K9R7"/>
<dbReference type="EMBL" id="BDSA01000001">
    <property type="protein sequence ID" value="GBE59730.1"/>
    <property type="molecule type" value="Genomic_DNA"/>
</dbReference>
<dbReference type="GeneID" id="39873500"/>